<dbReference type="PANTHER" id="PTHR24121:SF15">
    <property type="entry name" value="ANKYRIN REPEAT PROTEIN"/>
    <property type="match status" value="1"/>
</dbReference>
<dbReference type="Pfam" id="PF12796">
    <property type="entry name" value="Ank_2"/>
    <property type="match status" value="1"/>
</dbReference>
<dbReference type="EMBL" id="JASCZI010000268">
    <property type="protein sequence ID" value="MED6110609.1"/>
    <property type="molecule type" value="Genomic_DNA"/>
</dbReference>
<evidence type="ECO:0000256" key="2">
    <source>
        <dbReference type="PROSITE-ProRule" id="PRU00023"/>
    </source>
</evidence>
<evidence type="ECO:0000313" key="4">
    <source>
        <dbReference type="Proteomes" id="UP001341840"/>
    </source>
</evidence>
<protein>
    <submittedName>
        <fullName evidence="3">Uncharacterized protein</fullName>
    </submittedName>
</protein>
<dbReference type="InterPro" id="IPR002110">
    <property type="entry name" value="Ankyrin_rpt"/>
</dbReference>
<name>A0ABU6QFF9_9FABA</name>
<keyword evidence="2" id="KW-0040">ANK repeat</keyword>
<keyword evidence="4" id="KW-1185">Reference proteome</keyword>
<dbReference type="Gene3D" id="1.25.40.20">
    <property type="entry name" value="Ankyrin repeat-containing domain"/>
    <property type="match status" value="1"/>
</dbReference>
<evidence type="ECO:0000313" key="3">
    <source>
        <dbReference type="EMBL" id="MED6110609.1"/>
    </source>
</evidence>
<dbReference type="SUPFAM" id="SSF48403">
    <property type="entry name" value="Ankyrin repeat"/>
    <property type="match status" value="1"/>
</dbReference>
<comment type="subcellular location">
    <subcellularLocation>
        <location evidence="1">Cell membrane</location>
        <topology evidence="1">Peripheral membrane protein</topology>
        <orientation evidence="1">Cytoplasmic side</orientation>
    </subcellularLocation>
</comment>
<gene>
    <name evidence="3" type="ORF">PIB30_044671</name>
</gene>
<accession>A0ABU6QFF9</accession>
<feature type="repeat" description="ANK" evidence="2">
    <location>
        <begin position="54"/>
        <end position="86"/>
    </location>
</feature>
<dbReference type="PANTHER" id="PTHR24121">
    <property type="entry name" value="NO MECHANORECEPTOR POTENTIAL C, ISOFORM D-RELATED"/>
    <property type="match status" value="1"/>
</dbReference>
<dbReference type="Proteomes" id="UP001341840">
    <property type="component" value="Unassembled WGS sequence"/>
</dbReference>
<proteinExistence type="predicted"/>
<sequence>METDMESVTFNDETEKLEENTKQFFQICMEGRWEEVAEIYKTDKRAHTAKITRGGDSALHVAVTDGQEDVVSELVKLIAKEESKEEALRIQNQRKNTALHLAASIGTSNMVRDISAADPSLVSVRNVDGETPIFLAAFHGRKEAFMILHLVSNKPGTPVNYSTCRRYDGETILHCAIAADNFGNTNSYVFIDRCFLLFPSHLN</sequence>
<reference evidence="3 4" key="1">
    <citation type="journal article" date="2023" name="Plants (Basel)">
        <title>Bridging the Gap: Combining Genomics and Transcriptomics Approaches to Understand Stylosanthes scabra, an Orphan Legume from the Brazilian Caatinga.</title>
        <authorList>
            <person name="Ferreira-Neto J.R.C."/>
            <person name="da Silva M.D."/>
            <person name="Binneck E."/>
            <person name="de Melo N.F."/>
            <person name="da Silva R.H."/>
            <person name="de Melo A.L.T.M."/>
            <person name="Pandolfi V."/>
            <person name="Bustamante F.O."/>
            <person name="Brasileiro-Vidal A.C."/>
            <person name="Benko-Iseppon A.M."/>
        </authorList>
    </citation>
    <scope>NUCLEOTIDE SEQUENCE [LARGE SCALE GENOMIC DNA]</scope>
    <source>
        <tissue evidence="3">Leaves</tissue>
    </source>
</reference>
<dbReference type="SMART" id="SM00248">
    <property type="entry name" value="ANK"/>
    <property type="match status" value="3"/>
</dbReference>
<comment type="caution">
    <text evidence="3">The sequence shown here is derived from an EMBL/GenBank/DDBJ whole genome shotgun (WGS) entry which is preliminary data.</text>
</comment>
<evidence type="ECO:0000256" key="1">
    <source>
        <dbReference type="ARBA" id="ARBA00004413"/>
    </source>
</evidence>
<dbReference type="PROSITE" id="PS50088">
    <property type="entry name" value="ANK_REPEAT"/>
    <property type="match status" value="1"/>
</dbReference>
<dbReference type="InterPro" id="IPR036770">
    <property type="entry name" value="Ankyrin_rpt-contain_sf"/>
</dbReference>
<organism evidence="3 4">
    <name type="scientific">Stylosanthes scabra</name>
    <dbReference type="NCBI Taxonomy" id="79078"/>
    <lineage>
        <taxon>Eukaryota</taxon>
        <taxon>Viridiplantae</taxon>
        <taxon>Streptophyta</taxon>
        <taxon>Embryophyta</taxon>
        <taxon>Tracheophyta</taxon>
        <taxon>Spermatophyta</taxon>
        <taxon>Magnoliopsida</taxon>
        <taxon>eudicotyledons</taxon>
        <taxon>Gunneridae</taxon>
        <taxon>Pentapetalae</taxon>
        <taxon>rosids</taxon>
        <taxon>fabids</taxon>
        <taxon>Fabales</taxon>
        <taxon>Fabaceae</taxon>
        <taxon>Papilionoideae</taxon>
        <taxon>50 kb inversion clade</taxon>
        <taxon>dalbergioids sensu lato</taxon>
        <taxon>Dalbergieae</taxon>
        <taxon>Pterocarpus clade</taxon>
        <taxon>Stylosanthes</taxon>
    </lineage>
</organism>